<evidence type="ECO:0000256" key="1">
    <source>
        <dbReference type="SAM" id="SignalP"/>
    </source>
</evidence>
<organism evidence="2 3">
    <name type="scientific">Trichuris trichiura</name>
    <name type="common">Whipworm</name>
    <name type="synonym">Trichocephalus trichiurus</name>
    <dbReference type="NCBI Taxonomy" id="36087"/>
    <lineage>
        <taxon>Eukaryota</taxon>
        <taxon>Metazoa</taxon>
        <taxon>Ecdysozoa</taxon>
        <taxon>Nematoda</taxon>
        <taxon>Enoplea</taxon>
        <taxon>Dorylaimia</taxon>
        <taxon>Trichinellida</taxon>
        <taxon>Trichuridae</taxon>
        <taxon>Trichuris</taxon>
    </lineage>
</organism>
<dbReference type="Proteomes" id="UP000030665">
    <property type="component" value="Unassembled WGS sequence"/>
</dbReference>
<proteinExistence type="predicted"/>
<name>A0A077YVX3_TRITR</name>
<feature type="signal peptide" evidence="1">
    <location>
        <begin position="1"/>
        <end position="20"/>
    </location>
</feature>
<protein>
    <submittedName>
        <fullName evidence="2">Uncharacterized protein</fullName>
    </submittedName>
</protein>
<keyword evidence="1" id="KW-0732">Signal</keyword>
<evidence type="ECO:0000313" key="2">
    <source>
        <dbReference type="EMBL" id="CDW52187.1"/>
    </source>
</evidence>
<reference evidence="2" key="2">
    <citation type="submission" date="2014-03" db="EMBL/GenBank/DDBJ databases">
        <title>The whipworm genome and dual-species transcriptomics of an intimate host-pathogen interaction.</title>
        <authorList>
            <person name="Foth B.J."/>
            <person name="Tsai I.J."/>
            <person name="Reid A.J."/>
            <person name="Bancroft A.J."/>
            <person name="Nichol S."/>
            <person name="Tracey A."/>
            <person name="Holroyd N."/>
            <person name="Cotton J.A."/>
            <person name="Stanley E.J."/>
            <person name="Zarowiecki M."/>
            <person name="Liu J.Z."/>
            <person name="Huckvale T."/>
            <person name="Cooper P.J."/>
            <person name="Grencis R.K."/>
            <person name="Berriman M."/>
        </authorList>
    </citation>
    <scope>NUCLEOTIDE SEQUENCE [LARGE SCALE GENOMIC DNA]</scope>
</reference>
<accession>A0A077YVX3</accession>
<keyword evidence="3" id="KW-1185">Reference proteome</keyword>
<sequence length="86" mass="10537">MKHYQSFGLFLFVLFVVAYSYPTNEDVIDDEGIHRIEKRFWGGFSPFGYRRPFGYGYGYHRPYGYYGHYHHHHHPFHHHHHHGFWG</sequence>
<feature type="chain" id="PRO_5001728115" evidence="1">
    <location>
        <begin position="21"/>
        <end position="86"/>
    </location>
</feature>
<dbReference type="AlphaFoldDB" id="A0A077YVX3"/>
<dbReference type="EMBL" id="HG805816">
    <property type="protein sequence ID" value="CDW52187.1"/>
    <property type="molecule type" value="Genomic_DNA"/>
</dbReference>
<gene>
    <name evidence="2" type="ORF">TTRE_0000044601</name>
</gene>
<evidence type="ECO:0000313" key="3">
    <source>
        <dbReference type="Proteomes" id="UP000030665"/>
    </source>
</evidence>
<reference evidence="2" key="1">
    <citation type="submission" date="2014-01" db="EMBL/GenBank/DDBJ databases">
        <authorList>
            <person name="Aslett M."/>
        </authorList>
    </citation>
    <scope>NUCLEOTIDE SEQUENCE</scope>
</reference>